<sequence>MNADFLTFEQLKQLYPNEWILLGNPQMQNTTVLGGTVLYHSKDKKEVCYIGRDKTKDFLKVTIAFAGDLKQARKIGVLRRL</sequence>
<dbReference type="AlphaFoldDB" id="A0A7K1SY83"/>
<gene>
    <name evidence="1" type="ORF">GO621_12040</name>
</gene>
<comment type="caution">
    <text evidence="1">The sequence shown here is derived from an EMBL/GenBank/DDBJ whole genome shotgun (WGS) entry which is preliminary data.</text>
</comment>
<name>A0A7K1SY83_9SPHI</name>
<protein>
    <submittedName>
        <fullName evidence="1">Uncharacterized protein</fullName>
    </submittedName>
</protein>
<reference evidence="1 2" key="1">
    <citation type="submission" date="2019-12" db="EMBL/GenBank/DDBJ databases">
        <title>Mucilaginibacter sp. HMF7410 genome sequencing and assembly.</title>
        <authorList>
            <person name="Kang H."/>
            <person name="Cha I."/>
            <person name="Kim H."/>
            <person name="Joh K."/>
        </authorList>
    </citation>
    <scope>NUCLEOTIDE SEQUENCE [LARGE SCALE GENOMIC DNA]</scope>
    <source>
        <strain evidence="1 2">HMF7410</strain>
    </source>
</reference>
<organism evidence="1 2">
    <name type="scientific">Mucilaginibacter arboris</name>
    <dbReference type="NCBI Taxonomy" id="2682090"/>
    <lineage>
        <taxon>Bacteria</taxon>
        <taxon>Pseudomonadati</taxon>
        <taxon>Bacteroidota</taxon>
        <taxon>Sphingobacteriia</taxon>
        <taxon>Sphingobacteriales</taxon>
        <taxon>Sphingobacteriaceae</taxon>
        <taxon>Mucilaginibacter</taxon>
    </lineage>
</organism>
<accession>A0A7K1SY83</accession>
<dbReference type="Proteomes" id="UP000462014">
    <property type="component" value="Unassembled WGS sequence"/>
</dbReference>
<proteinExistence type="predicted"/>
<evidence type="ECO:0000313" key="1">
    <source>
        <dbReference type="EMBL" id="MVN22263.1"/>
    </source>
</evidence>
<dbReference type="EMBL" id="WPIK01000010">
    <property type="protein sequence ID" value="MVN22263.1"/>
    <property type="molecule type" value="Genomic_DNA"/>
</dbReference>
<keyword evidence="2" id="KW-1185">Reference proteome</keyword>
<dbReference type="RefSeq" id="WP_157567353.1">
    <property type="nucleotide sequence ID" value="NZ_WPIK01000010.1"/>
</dbReference>
<evidence type="ECO:0000313" key="2">
    <source>
        <dbReference type="Proteomes" id="UP000462014"/>
    </source>
</evidence>